<comment type="similarity">
    <text evidence="1">Belongs to the CpsD/CapB family.</text>
</comment>
<dbReference type="InterPro" id="IPR005702">
    <property type="entry name" value="Wzc-like_C"/>
</dbReference>
<proteinExistence type="inferred from homology"/>
<name>X1MSI7_9ZZZZ</name>
<keyword evidence="6" id="KW-0067">ATP-binding</keyword>
<reference evidence="10" key="1">
    <citation type="journal article" date="2014" name="Front. Microbiol.">
        <title>High frequency of phylogenetically diverse reductive dehalogenase-homologous genes in deep subseafloor sedimentary metagenomes.</title>
        <authorList>
            <person name="Kawai M."/>
            <person name="Futagami T."/>
            <person name="Toyoda A."/>
            <person name="Takaki Y."/>
            <person name="Nishi S."/>
            <person name="Hori S."/>
            <person name="Arai W."/>
            <person name="Tsubouchi T."/>
            <person name="Morono Y."/>
            <person name="Uchiyama I."/>
            <person name="Ito T."/>
            <person name="Fujiyama A."/>
            <person name="Inagaki F."/>
            <person name="Takami H."/>
        </authorList>
    </citation>
    <scope>NUCLEOTIDE SEQUENCE</scope>
    <source>
        <strain evidence="10">Expedition CK06-06</strain>
    </source>
</reference>
<keyword evidence="5" id="KW-0418">Kinase</keyword>
<dbReference type="PANTHER" id="PTHR32309:SF13">
    <property type="entry name" value="FERRIC ENTEROBACTIN TRANSPORT PROTEIN FEPE"/>
    <property type="match status" value="1"/>
</dbReference>
<evidence type="ECO:0000259" key="9">
    <source>
        <dbReference type="Pfam" id="PF13614"/>
    </source>
</evidence>
<accession>X1MSI7</accession>
<gene>
    <name evidence="10" type="ORF">S06H3_11734</name>
</gene>
<dbReference type="InterPro" id="IPR027417">
    <property type="entry name" value="P-loop_NTPase"/>
</dbReference>
<dbReference type="GO" id="GO:0005524">
    <property type="term" value="F:ATP binding"/>
    <property type="evidence" value="ECO:0007669"/>
    <property type="project" value="UniProtKB-KW"/>
</dbReference>
<dbReference type="PANTHER" id="PTHR32309">
    <property type="entry name" value="TYROSINE-PROTEIN KINASE"/>
    <property type="match status" value="1"/>
</dbReference>
<comment type="caution">
    <text evidence="10">The sequence shown here is derived from an EMBL/GenBank/DDBJ whole genome shotgun (WGS) entry which is preliminary data.</text>
</comment>
<evidence type="ECO:0000256" key="6">
    <source>
        <dbReference type="ARBA" id="ARBA00022840"/>
    </source>
</evidence>
<protein>
    <recommendedName>
        <fullName evidence="2">non-specific protein-tyrosine kinase</fullName>
        <ecNumber evidence="2">2.7.10.2</ecNumber>
    </recommendedName>
</protein>
<evidence type="ECO:0000256" key="7">
    <source>
        <dbReference type="ARBA" id="ARBA00023137"/>
    </source>
</evidence>
<evidence type="ECO:0000313" key="10">
    <source>
        <dbReference type="EMBL" id="GAI17655.1"/>
    </source>
</evidence>
<evidence type="ECO:0000256" key="4">
    <source>
        <dbReference type="ARBA" id="ARBA00022741"/>
    </source>
</evidence>
<dbReference type="GO" id="GO:0005886">
    <property type="term" value="C:plasma membrane"/>
    <property type="evidence" value="ECO:0007669"/>
    <property type="project" value="TreeGrafter"/>
</dbReference>
<keyword evidence="3" id="KW-0808">Transferase</keyword>
<dbReference type="InterPro" id="IPR050445">
    <property type="entry name" value="Bact_polysacc_biosynth/exp"/>
</dbReference>
<feature type="domain" description="AAA" evidence="9">
    <location>
        <begin position="52"/>
        <end position="180"/>
    </location>
</feature>
<comment type="catalytic activity">
    <reaction evidence="8">
        <text>L-tyrosyl-[protein] + ATP = O-phospho-L-tyrosyl-[protein] + ADP + H(+)</text>
        <dbReference type="Rhea" id="RHEA:10596"/>
        <dbReference type="Rhea" id="RHEA-COMP:10136"/>
        <dbReference type="Rhea" id="RHEA-COMP:20101"/>
        <dbReference type="ChEBI" id="CHEBI:15378"/>
        <dbReference type="ChEBI" id="CHEBI:30616"/>
        <dbReference type="ChEBI" id="CHEBI:46858"/>
        <dbReference type="ChEBI" id="CHEBI:61978"/>
        <dbReference type="ChEBI" id="CHEBI:456216"/>
        <dbReference type="EC" id="2.7.10.2"/>
    </reaction>
</comment>
<dbReference type="GO" id="GO:0004715">
    <property type="term" value="F:non-membrane spanning protein tyrosine kinase activity"/>
    <property type="evidence" value="ECO:0007669"/>
    <property type="project" value="UniProtKB-EC"/>
</dbReference>
<dbReference type="InterPro" id="IPR025669">
    <property type="entry name" value="AAA_dom"/>
</dbReference>
<organism evidence="10">
    <name type="scientific">marine sediment metagenome</name>
    <dbReference type="NCBI Taxonomy" id="412755"/>
    <lineage>
        <taxon>unclassified sequences</taxon>
        <taxon>metagenomes</taxon>
        <taxon>ecological metagenomes</taxon>
    </lineage>
</organism>
<keyword evidence="7" id="KW-0829">Tyrosine-protein kinase</keyword>
<dbReference type="FunFam" id="3.40.50.300:FF:000527">
    <property type="entry name" value="Tyrosine-protein kinase etk"/>
    <property type="match status" value="1"/>
</dbReference>
<dbReference type="CDD" id="cd05387">
    <property type="entry name" value="BY-kinase"/>
    <property type="match status" value="1"/>
</dbReference>
<dbReference type="EMBL" id="BARV01005779">
    <property type="protein sequence ID" value="GAI17655.1"/>
    <property type="molecule type" value="Genomic_DNA"/>
</dbReference>
<evidence type="ECO:0000256" key="5">
    <source>
        <dbReference type="ARBA" id="ARBA00022777"/>
    </source>
</evidence>
<evidence type="ECO:0000256" key="2">
    <source>
        <dbReference type="ARBA" id="ARBA00011903"/>
    </source>
</evidence>
<dbReference type="AlphaFoldDB" id="X1MSI7"/>
<evidence type="ECO:0000256" key="1">
    <source>
        <dbReference type="ARBA" id="ARBA00007316"/>
    </source>
</evidence>
<evidence type="ECO:0000256" key="3">
    <source>
        <dbReference type="ARBA" id="ARBA00022679"/>
    </source>
</evidence>
<keyword evidence="4" id="KW-0547">Nucleotide-binding</keyword>
<dbReference type="NCBIfam" id="TIGR01007">
    <property type="entry name" value="eps_fam"/>
    <property type="match status" value="1"/>
</dbReference>
<dbReference type="EC" id="2.7.10.2" evidence="2"/>
<dbReference type="Gene3D" id="3.40.50.300">
    <property type="entry name" value="P-loop containing nucleotide triphosphate hydrolases"/>
    <property type="match status" value="1"/>
</dbReference>
<dbReference type="GO" id="GO:0042802">
    <property type="term" value="F:identical protein binding"/>
    <property type="evidence" value="ECO:0007669"/>
    <property type="project" value="UniProtKB-ARBA"/>
</dbReference>
<evidence type="ECO:0000256" key="8">
    <source>
        <dbReference type="ARBA" id="ARBA00051245"/>
    </source>
</evidence>
<sequence>MPNKYSDWLVVKSKPKSHVSEAYRTLRTNIEFSNLDKPLNTIMVTSAVPQEGKTTNTVNLALTIAESGKKVIIVDVDLRVPTIHKVFNSDSKPGLTNVLVYNKKLSEVIKKADEINSNLYYITSGPIPPNPSELLGSEKMKVVIEELKERADTLIFDSAPVIGFADSLVLANQVDGVVLILNAGMVTRDAAKQAKALLEKAKAKILGVVLNNVDIKREGYYHYYHYYNYSKYYNTEE</sequence>
<dbReference type="SUPFAM" id="SSF52540">
    <property type="entry name" value="P-loop containing nucleoside triphosphate hydrolases"/>
    <property type="match status" value="1"/>
</dbReference>
<dbReference type="Pfam" id="PF13614">
    <property type="entry name" value="AAA_31"/>
    <property type="match status" value="1"/>
</dbReference>